<feature type="compositionally biased region" description="Basic and acidic residues" evidence="1">
    <location>
        <begin position="1"/>
        <end position="15"/>
    </location>
</feature>
<feature type="region of interest" description="Disordered" evidence="1">
    <location>
        <begin position="1"/>
        <end position="51"/>
    </location>
</feature>
<proteinExistence type="predicted"/>
<feature type="region of interest" description="Disordered" evidence="1">
    <location>
        <begin position="306"/>
        <end position="350"/>
    </location>
</feature>
<reference evidence="3 4" key="1">
    <citation type="submission" date="2018-04" db="EMBL/GenBank/DDBJ databases">
        <authorList>
            <person name="Vogel A."/>
        </authorList>
    </citation>
    <scope>NUCLEOTIDE SEQUENCE [LARGE SCALE GENOMIC DNA]</scope>
</reference>
<accession>A0A484MP99</accession>
<feature type="compositionally biased region" description="Acidic residues" evidence="1">
    <location>
        <begin position="340"/>
        <end position="350"/>
    </location>
</feature>
<feature type="compositionally biased region" description="Polar residues" evidence="1">
    <location>
        <begin position="32"/>
        <end position="51"/>
    </location>
</feature>
<evidence type="ECO:0000256" key="1">
    <source>
        <dbReference type="SAM" id="MobiDB-lite"/>
    </source>
</evidence>
<evidence type="ECO:0000313" key="4">
    <source>
        <dbReference type="Proteomes" id="UP000595140"/>
    </source>
</evidence>
<dbReference type="InterPro" id="IPR046796">
    <property type="entry name" value="Transposase_32_dom"/>
</dbReference>
<sequence>MKPQSETKKRKEREACSSPKSPVKKSKLLTDAPSSSTQGRETMSSKISNTGCNSGKLSIKSFSSTTAKSFFSDVVKKSIIPQRNLDVPDFSKKTNLLPILHSKKLFKYVIPAGSYVKKVVQEFFYNLFESCVTDDVPSYHKVFVRGKLYDFSPSVINNFLGTTPNPAISPFAEETVWNELTNGLRDYQHGKSKVPSSVLKSLYALLLKTAAFHWLPTTHTNIVPLCMANLIYKIKNNAPFDLVAGASSTPTQNPTSVNYQLSFLDNEIKALQMDADYHNEIAQKATERRIMLIHIANNLIQTRGARRQGESLTKQRTVADTEENSQEDSEKEFQSSLAASEEDTQESARK</sequence>
<dbReference type="OrthoDB" id="1425037at2759"/>
<evidence type="ECO:0000259" key="2">
    <source>
        <dbReference type="Pfam" id="PF20167"/>
    </source>
</evidence>
<protein>
    <recommendedName>
        <fullName evidence="2">Putative plant transposon protein domain-containing protein</fullName>
    </recommendedName>
</protein>
<name>A0A484MP99_9ASTE</name>
<dbReference type="AlphaFoldDB" id="A0A484MP99"/>
<organism evidence="3 4">
    <name type="scientific">Cuscuta campestris</name>
    <dbReference type="NCBI Taxonomy" id="132261"/>
    <lineage>
        <taxon>Eukaryota</taxon>
        <taxon>Viridiplantae</taxon>
        <taxon>Streptophyta</taxon>
        <taxon>Embryophyta</taxon>
        <taxon>Tracheophyta</taxon>
        <taxon>Spermatophyta</taxon>
        <taxon>Magnoliopsida</taxon>
        <taxon>eudicotyledons</taxon>
        <taxon>Gunneridae</taxon>
        <taxon>Pentapetalae</taxon>
        <taxon>asterids</taxon>
        <taxon>lamiids</taxon>
        <taxon>Solanales</taxon>
        <taxon>Convolvulaceae</taxon>
        <taxon>Cuscuteae</taxon>
        <taxon>Cuscuta</taxon>
        <taxon>Cuscuta subgen. Grammica</taxon>
        <taxon>Cuscuta sect. Cleistogrammica</taxon>
    </lineage>
</organism>
<feature type="compositionally biased region" description="Acidic residues" evidence="1">
    <location>
        <begin position="320"/>
        <end position="330"/>
    </location>
</feature>
<evidence type="ECO:0000313" key="3">
    <source>
        <dbReference type="EMBL" id="VFQ90793.1"/>
    </source>
</evidence>
<gene>
    <name evidence="3" type="ORF">CCAM_LOCUS32569</name>
</gene>
<dbReference type="Pfam" id="PF20167">
    <property type="entry name" value="Transposase_32"/>
    <property type="match status" value="1"/>
</dbReference>
<keyword evidence="4" id="KW-1185">Reference proteome</keyword>
<feature type="domain" description="Putative plant transposon protein" evidence="2">
    <location>
        <begin position="104"/>
        <end position="242"/>
    </location>
</feature>
<dbReference type="EMBL" id="OOIL02004203">
    <property type="protein sequence ID" value="VFQ90793.1"/>
    <property type="molecule type" value="Genomic_DNA"/>
</dbReference>
<dbReference type="Proteomes" id="UP000595140">
    <property type="component" value="Unassembled WGS sequence"/>
</dbReference>